<keyword evidence="2" id="KW-0378">Hydrolase</keyword>
<protein>
    <submittedName>
        <fullName evidence="2">Nucleoside deaminase</fullName>
        <ecNumber evidence="2">3.5.4.33</ecNumber>
    </submittedName>
</protein>
<dbReference type="Pfam" id="PF00383">
    <property type="entry name" value="dCMP_cyt_deam_1"/>
    <property type="match status" value="1"/>
</dbReference>
<dbReference type="GeneID" id="79267518"/>
<dbReference type="InterPro" id="IPR016193">
    <property type="entry name" value="Cytidine_deaminase-like"/>
</dbReference>
<evidence type="ECO:0000313" key="3">
    <source>
        <dbReference type="Proteomes" id="UP001596398"/>
    </source>
</evidence>
<dbReference type="RefSeq" id="WP_276233961.1">
    <property type="nucleotide sequence ID" value="NZ_CP119802.1"/>
</dbReference>
<dbReference type="GO" id="GO:0008033">
    <property type="term" value="P:tRNA processing"/>
    <property type="evidence" value="ECO:0007669"/>
    <property type="project" value="UniProtKB-KW"/>
</dbReference>
<evidence type="ECO:0000259" key="1">
    <source>
        <dbReference type="PROSITE" id="PS51747"/>
    </source>
</evidence>
<dbReference type="PANTHER" id="PTHR11079">
    <property type="entry name" value="CYTOSINE DEAMINASE FAMILY MEMBER"/>
    <property type="match status" value="1"/>
</dbReference>
<dbReference type="EC" id="3.5.4.33" evidence="2"/>
<dbReference type="PANTHER" id="PTHR11079:SF179">
    <property type="entry name" value="TRNA(ADENINE(34)) DEAMINASE, CHLOROPLASTIC"/>
    <property type="match status" value="1"/>
</dbReference>
<dbReference type="GO" id="GO:0046872">
    <property type="term" value="F:metal ion binding"/>
    <property type="evidence" value="ECO:0007669"/>
    <property type="project" value="UniProtKB-KW"/>
</dbReference>
<evidence type="ECO:0000313" key="2">
    <source>
        <dbReference type="EMBL" id="MFC7235820.1"/>
    </source>
</evidence>
<sequence>MDLDALDHERYMTRALDLAREAADRGDEPFGSLLVRDGEVVMEERNAVNTADDLRRHPELTLAKRAASEFTREECRETVMYTSTEPCAMCSGGIYIAKLAGVVYSVSAEHAAEVAGNDLVVPSAEIFDRGSADVRTVGPVLPDEGERVHRDCWG</sequence>
<dbReference type="EMBL" id="JBHTAP010000001">
    <property type="protein sequence ID" value="MFC7235820.1"/>
    <property type="molecule type" value="Genomic_DNA"/>
</dbReference>
<comment type="caution">
    <text evidence="2">The sequence shown here is derived from an EMBL/GenBank/DDBJ whole genome shotgun (WGS) entry which is preliminary data.</text>
</comment>
<dbReference type="PROSITE" id="PS51747">
    <property type="entry name" value="CYT_DCMP_DEAMINASES_2"/>
    <property type="match status" value="1"/>
</dbReference>
<gene>
    <name evidence="2" type="ORF">ACFQJ4_10880</name>
</gene>
<accession>A0ABD5ZRC9</accession>
<keyword evidence="3" id="KW-1185">Reference proteome</keyword>
<dbReference type="SUPFAM" id="SSF53927">
    <property type="entry name" value="Cytidine deaminase-like"/>
    <property type="match status" value="1"/>
</dbReference>
<dbReference type="Gene3D" id="3.40.140.10">
    <property type="entry name" value="Cytidine Deaminase, domain 2"/>
    <property type="match status" value="1"/>
</dbReference>
<organism evidence="2 3">
    <name type="scientific">Halosegnis marinus</name>
    <dbReference type="NCBI Taxonomy" id="3034023"/>
    <lineage>
        <taxon>Archaea</taxon>
        <taxon>Methanobacteriati</taxon>
        <taxon>Methanobacteriota</taxon>
        <taxon>Stenosarchaea group</taxon>
        <taxon>Halobacteria</taxon>
        <taxon>Halobacteriales</taxon>
        <taxon>Natronomonadaceae</taxon>
        <taxon>Halosegnis</taxon>
    </lineage>
</organism>
<feature type="domain" description="CMP/dCMP-type deaminase" evidence="1">
    <location>
        <begin position="6"/>
        <end position="115"/>
    </location>
</feature>
<dbReference type="GO" id="GO:0052717">
    <property type="term" value="F:tRNA-specific adenosine-34 deaminase activity"/>
    <property type="evidence" value="ECO:0007669"/>
    <property type="project" value="UniProtKB-EC"/>
</dbReference>
<name>A0ABD5ZRC9_9EURY</name>
<dbReference type="Proteomes" id="UP001596398">
    <property type="component" value="Unassembled WGS sequence"/>
</dbReference>
<reference evidence="2 3" key="1">
    <citation type="journal article" date="2019" name="Int. J. Syst. Evol. Microbiol.">
        <title>The Global Catalogue of Microorganisms (GCM) 10K type strain sequencing project: providing services to taxonomists for standard genome sequencing and annotation.</title>
        <authorList>
            <consortium name="The Broad Institute Genomics Platform"/>
            <consortium name="The Broad Institute Genome Sequencing Center for Infectious Disease"/>
            <person name="Wu L."/>
            <person name="Ma J."/>
        </authorList>
    </citation>
    <scope>NUCLEOTIDE SEQUENCE [LARGE SCALE GENOMIC DNA]</scope>
    <source>
        <strain evidence="2 3">DT85</strain>
    </source>
</reference>
<dbReference type="AlphaFoldDB" id="A0ABD5ZRC9"/>
<proteinExistence type="predicted"/>
<dbReference type="CDD" id="cd01285">
    <property type="entry name" value="nucleoside_deaminase"/>
    <property type="match status" value="1"/>
</dbReference>
<dbReference type="InterPro" id="IPR002125">
    <property type="entry name" value="CMP_dCMP_dom"/>
</dbReference>